<dbReference type="Proteomes" id="UP000553059">
    <property type="component" value="Unassembled WGS sequence"/>
</dbReference>
<name>A0A7C7D476_9FIRM</name>
<gene>
    <name evidence="1" type="ORF">GX523_03525</name>
</gene>
<evidence type="ECO:0000313" key="1">
    <source>
        <dbReference type="EMBL" id="HHY25816.1"/>
    </source>
</evidence>
<proteinExistence type="predicted"/>
<accession>A0A7C7D476</accession>
<dbReference type="EMBL" id="DUTF01000087">
    <property type="protein sequence ID" value="HHY25816.1"/>
    <property type="molecule type" value="Genomic_DNA"/>
</dbReference>
<comment type="caution">
    <text evidence="1">The sequence shown here is derived from an EMBL/GenBank/DDBJ whole genome shotgun (WGS) entry which is preliminary data.</text>
</comment>
<reference evidence="1 2" key="1">
    <citation type="journal article" date="2020" name="Biotechnol. Biofuels">
        <title>New insights from the biogas microbiome by comprehensive genome-resolved metagenomics of nearly 1600 species originating from multiple anaerobic digesters.</title>
        <authorList>
            <person name="Campanaro S."/>
            <person name="Treu L."/>
            <person name="Rodriguez-R L.M."/>
            <person name="Kovalovszki A."/>
            <person name="Ziels R.M."/>
            <person name="Maus I."/>
            <person name="Zhu X."/>
            <person name="Kougias P.G."/>
            <person name="Basile A."/>
            <person name="Luo G."/>
            <person name="Schluter A."/>
            <person name="Konstantinidis K.T."/>
            <person name="Angelidaki I."/>
        </authorList>
    </citation>
    <scope>NUCLEOTIDE SEQUENCE [LARGE SCALE GENOMIC DNA]</scope>
    <source>
        <strain evidence="1">AS05jafATM_4</strain>
    </source>
</reference>
<dbReference type="AlphaFoldDB" id="A0A7C7D476"/>
<evidence type="ECO:0000313" key="2">
    <source>
        <dbReference type="Proteomes" id="UP000553059"/>
    </source>
</evidence>
<organism evidence="1 2">
    <name type="scientific">Desulfitobacterium dehalogenans</name>
    <dbReference type="NCBI Taxonomy" id="36854"/>
    <lineage>
        <taxon>Bacteria</taxon>
        <taxon>Bacillati</taxon>
        <taxon>Bacillota</taxon>
        <taxon>Clostridia</taxon>
        <taxon>Eubacteriales</taxon>
        <taxon>Desulfitobacteriaceae</taxon>
        <taxon>Desulfitobacterium</taxon>
    </lineage>
</organism>
<protein>
    <submittedName>
        <fullName evidence="1">Uncharacterized protein</fullName>
    </submittedName>
</protein>
<sequence length="44" mass="4634">MDAEKIVVTATGYCDISITAKRLEIAGVVKGAIQVENLIIRSSG</sequence>